<dbReference type="GO" id="GO:0034063">
    <property type="term" value="P:stress granule assembly"/>
    <property type="evidence" value="ECO:0007669"/>
    <property type="project" value="TreeGrafter"/>
</dbReference>
<dbReference type="SMART" id="SM01199">
    <property type="entry name" value="FDF"/>
    <property type="match status" value="1"/>
</dbReference>
<accession>A0A0R3WNI7</accession>
<dbReference type="PANTHER" id="PTHR13586:SF0">
    <property type="entry name" value="TRAILER HITCH, ISOFORM H"/>
    <property type="match status" value="1"/>
</dbReference>
<dbReference type="OrthoDB" id="21539at2759"/>
<evidence type="ECO:0000259" key="4">
    <source>
        <dbReference type="SMART" id="SM01271"/>
    </source>
</evidence>
<dbReference type="SMART" id="SM01271">
    <property type="entry name" value="LSM14"/>
    <property type="match status" value="1"/>
</dbReference>
<dbReference type="WBParaSite" id="TTAC_0000232501-mRNA-1">
    <property type="protein sequence ID" value="TTAC_0000232501-mRNA-1"/>
    <property type="gene ID" value="TTAC_0000232501"/>
</dbReference>
<proteinExistence type="inferred from homology"/>
<evidence type="ECO:0000313" key="6">
    <source>
        <dbReference type="Proteomes" id="UP000274429"/>
    </source>
</evidence>
<dbReference type="Gene3D" id="2.30.30.100">
    <property type="match status" value="1"/>
</dbReference>
<feature type="domain" description="FDF" evidence="3">
    <location>
        <begin position="290"/>
        <end position="452"/>
    </location>
</feature>
<dbReference type="GO" id="GO:0003729">
    <property type="term" value="F:mRNA binding"/>
    <property type="evidence" value="ECO:0007669"/>
    <property type="project" value="TreeGrafter"/>
</dbReference>
<evidence type="ECO:0000256" key="2">
    <source>
        <dbReference type="SAM" id="MobiDB-lite"/>
    </source>
</evidence>
<reference evidence="5 6" key="2">
    <citation type="submission" date="2018-11" db="EMBL/GenBank/DDBJ databases">
        <authorList>
            <consortium name="Pathogen Informatics"/>
        </authorList>
    </citation>
    <scope>NUCLEOTIDE SEQUENCE [LARGE SCALE GENOMIC DNA]</scope>
</reference>
<feature type="compositionally biased region" description="Polar residues" evidence="2">
    <location>
        <begin position="318"/>
        <end position="345"/>
    </location>
</feature>
<feature type="compositionally biased region" description="Polar residues" evidence="2">
    <location>
        <begin position="358"/>
        <end position="376"/>
    </location>
</feature>
<feature type="region of interest" description="Disordered" evidence="2">
    <location>
        <begin position="138"/>
        <end position="232"/>
    </location>
</feature>
<comment type="similarity">
    <text evidence="1">Belongs to the LSM14 family.</text>
</comment>
<evidence type="ECO:0000313" key="5">
    <source>
        <dbReference type="EMBL" id="VDM19601.1"/>
    </source>
</evidence>
<evidence type="ECO:0000259" key="3">
    <source>
        <dbReference type="SMART" id="SM01199"/>
    </source>
</evidence>
<dbReference type="GO" id="GO:0000932">
    <property type="term" value="C:P-body"/>
    <property type="evidence" value="ECO:0007669"/>
    <property type="project" value="TreeGrafter"/>
</dbReference>
<dbReference type="SUPFAM" id="SSF50182">
    <property type="entry name" value="Sm-like ribonucleoproteins"/>
    <property type="match status" value="1"/>
</dbReference>
<feature type="compositionally biased region" description="Low complexity" evidence="2">
    <location>
        <begin position="347"/>
        <end position="357"/>
    </location>
</feature>
<name>A0A0R3WNI7_HYDTA</name>
<dbReference type="Pfam" id="PF12701">
    <property type="entry name" value="LSM14"/>
    <property type="match status" value="1"/>
</dbReference>
<dbReference type="GO" id="GO:0033962">
    <property type="term" value="P:P-body assembly"/>
    <property type="evidence" value="ECO:0007669"/>
    <property type="project" value="TreeGrafter"/>
</dbReference>
<dbReference type="AlphaFoldDB" id="A0A0R3WNI7"/>
<evidence type="ECO:0000256" key="1">
    <source>
        <dbReference type="ARBA" id="ARBA00010415"/>
    </source>
</evidence>
<sequence>MAMERELRRQSQFSSITMGSTVRLVTSVQYKYEGVVIALNSADMTITLKNVKFMGKEGQPNESPADKEETPKFPSIGTRFESITFWVSNIKKISVLNEAKVNSEIGDVAVKETSGAEKNTSPVKPIIVNRDSAAAAAAAVAPSVPAQDSNKERRSNRKPPPPAGNPRRGRNTEPPRQAYIVYNTASVPGPVPTRGPFSVPIREAPIENRFTRRPGPRNSRSRGPYTQPTRNGGLLLYLPPDLTSLYRSNGLNIIPQSNFKGLRSIGRRRNYDRRSGLTRGISNQQADSEFDCSKPYDFETANEELKVELAKINLNSECVDGQNTPSSGDGQVGSLSTGTSINYNGKASDSGASGDSSTGIVNNGTESSTNSDGMQSLSRGEFYVREKCFFDQISRSEGGPRGPVGSGKSERGRPSQDRNRGQGGFNRYGSAGSMSHARLERQLNIETFGQSATRSIYNQRRRPTGYVSRDILVSATA</sequence>
<evidence type="ECO:0000313" key="7">
    <source>
        <dbReference type="WBParaSite" id="TTAC_0000232501-mRNA-1"/>
    </source>
</evidence>
<feature type="region of interest" description="Disordered" evidence="2">
    <location>
        <begin position="318"/>
        <end position="376"/>
    </location>
</feature>
<organism evidence="7">
    <name type="scientific">Hydatigena taeniaeformis</name>
    <name type="common">Feline tapeworm</name>
    <name type="synonym">Taenia taeniaeformis</name>
    <dbReference type="NCBI Taxonomy" id="6205"/>
    <lineage>
        <taxon>Eukaryota</taxon>
        <taxon>Metazoa</taxon>
        <taxon>Spiralia</taxon>
        <taxon>Lophotrochozoa</taxon>
        <taxon>Platyhelminthes</taxon>
        <taxon>Cestoda</taxon>
        <taxon>Eucestoda</taxon>
        <taxon>Cyclophyllidea</taxon>
        <taxon>Taeniidae</taxon>
        <taxon>Hydatigera</taxon>
    </lineage>
</organism>
<dbReference type="Proteomes" id="UP000274429">
    <property type="component" value="Unassembled WGS sequence"/>
</dbReference>
<dbReference type="PANTHER" id="PTHR13586">
    <property type="entry name" value="SCD6 PROTEIN-RELATED"/>
    <property type="match status" value="1"/>
</dbReference>
<feature type="domain" description="Lsm14-like N-terminal" evidence="4">
    <location>
        <begin position="14"/>
        <end position="132"/>
    </location>
</feature>
<dbReference type="EMBL" id="UYWX01000951">
    <property type="protein sequence ID" value="VDM19601.1"/>
    <property type="molecule type" value="Genomic_DNA"/>
</dbReference>
<protein>
    <submittedName>
        <fullName evidence="7">LSM14 domain-containing protein</fullName>
    </submittedName>
</protein>
<dbReference type="InterPro" id="IPR025609">
    <property type="entry name" value="Lsm14-like_N"/>
</dbReference>
<dbReference type="InterPro" id="IPR019050">
    <property type="entry name" value="FDF_dom"/>
</dbReference>
<dbReference type="STRING" id="6205.A0A0R3WNI7"/>
<keyword evidence="6" id="KW-1185">Reference proteome</keyword>
<gene>
    <name evidence="5" type="ORF">TTAC_LOCUS2312</name>
</gene>
<feature type="region of interest" description="Disordered" evidence="2">
    <location>
        <begin position="393"/>
        <end position="431"/>
    </location>
</feature>
<reference evidence="7" key="1">
    <citation type="submission" date="2017-02" db="UniProtKB">
        <authorList>
            <consortium name="WormBaseParasite"/>
        </authorList>
    </citation>
    <scope>IDENTIFICATION</scope>
</reference>
<dbReference type="InterPro" id="IPR010920">
    <property type="entry name" value="LSM_dom_sf"/>
</dbReference>
<feature type="compositionally biased region" description="Basic and acidic residues" evidence="2">
    <location>
        <begin position="408"/>
        <end position="420"/>
    </location>
</feature>